<reference evidence="2" key="1">
    <citation type="submission" date="2016-10" db="EMBL/GenBank/DDBJ databases">
        <authorList>
            <person name="Varghese N."/>
            <person name="Submissions S."/>
        </authorList>
    </citation>
    <scope>NUCLEOTIDE SEQUENCE [LARGE SCALE GENOMIC DNA]</scope>
    <source>
        <strain evidence="2">CGMCC 1.11014</strain>
    </source>
</reference>
<dbReference type="RefSeq" id="WP_143132988.1">
    <property type="nucleotide sequence ID" value="NZ_FPBO01000004.1"/>
</dbReference>
<dbReference type="AlphaFoldDB" id="A0A1I7GRK3"/>
<accession>A0A1I7GRK3</accession>
<organism evidence="1 2">
    <name type="scientific">Pseudoduganella namucuonensis</name>
    <dbReference type="NCBI Taxonomy" id="1035707"/>
    <lineage>
        <taxon>Bacteria</taxon>
        <taxon>Pseudomonadati</taxon>
        <taxon>Pseudomonadota</taxon>
        <taxon>Betaproteobacteria</taxon>
        <taxon>Burkholderiales</taxon>
        <taxon>Oxalobacteraceae</taxon>
        <taxon>Telluria group</taxon>
        <taxon>Pseudoduganella</taxon>
    </lineage>
</organism>
<proteinExistence type="predicted"/>
<gene>
    <name evidence="1" type="ORF">SAMN05216552_100454</name>
</gene>
<dbReference type="Proteomes" id="UP000199391">
    <property type="component" value="Unassembled WGS sequence"/>
</dbReference>
<sequence>MSEISGAIDLSGVPEDQFDPELELRVAVVRENKVLGATVVKAGSVREKLPFSVQFDPPVQPGGRLPCPVRLIVGPNVNDLELISLETLSMEVELALKDDEQARVDIGALVVAPELYFCWLFCCRTYTIRGRVVCRQWHYDPQTGRYSFCDAPVPGATVEAYDVDRWIIWYRRDLIQSAVTDIAGNFVIRFRWCCLRWWPWLLRSWAVDAELYSRVQALLASAGILMPPTAPGDEPDPMFLQQLAARASQLPGSRRAGALALPAPGVIDEPLSPEALLSVLPESPELAALHVWPWWDRNDCAPDVVFRVTQPCDGQVRVIHSETNAQTRWDIPTMLNVTLLANQHACCLPVCRDPECPECLKLTFVGCTTTDQIGATAGPPDLRGYAHVAASLDRPFHGALQMRGAVGSDVDYFKVQVSRNGGPWTDLPVPAFDGFSRSYWDGSAPVVAPAPAFTPILKNGQTVMITRRHYEALHPAIPRFGGSVIWFDYDTLFYFNTIANPALTPDALYQLRFVGYNADAADNLVPSSERILPTCGQARTESVYLRIDNRAMTHAPSVPLHPCGPGTVHTCTREPDCHIRSICINEGTPTARCIAACDIVRLAANDTLTVHFTATCPPTVRDGHLGGYSMRAEYGVSLFFDIGTGAHGSFAADPTFEVGPDYAAALMQGAPRPHWYGGDYKVTLKGADFPVCCAYILRLRAWKRTTNGCADPSLVHNNEFKIAFTILRAELCPEICPERPTAQPAQLAQALPPQ</sequence>
<dbReference type="EMBL" id="FPBO01000004">
    <property type="protein sequence ID" value="SFU51084.1"/>
    <property type="molecule type" value="Genomic_DNA"/>
</dbReference>
<evidence type="ECO:0000313" key="1">
    <source>
        <dbReference type="EMBL" id="SFU51084.1"/>
    </source>
</evidence>
<keyword evidence="2" id="KW-1185">Reference proteome</keyword>
<dbReference type="OrthoDB" id="8728878at2"/>
<name>A0A1I7GRK3_9BURK</name>
<evidence type="ECO:0000313" key="2">
    <source>
        <dbReference type="Proteomes" id="UP000199391"/>
    </source>
</evidence>
<dbReference type="STRING" id="1035707.SAMN05216552_100454"/>
<protein>
    <submittedName>
        <fullName evidence="1">Uncharacterized protein</fullName>
    </submittedName>
</protein>